<evidence type="ECO:0000313" key="6">
    <source>
        <dbReference type="Proteomes" id="UP000198922"/>
    </source>
</evidence>
<accession>A0A1G7A634</accession>
<dbReference type="InterPro" id="IPR005632">
    <property type="entry name" value="Chaperone_Skp"/>
</dbReference>
<keyword evidence="2 4" id="KW-0732">Signal</keyword>
<gene>
    <name evidence="5" type="ORF">SAMN04488567_0828</name>
</gene>
<reference evidence="6" key="1">
    <citation type="submission" date="2016-10" db="EMBL/GenBank/DDBJ databases">
        <authorList>
            <person name="Varghese N."/>
            <person name="Submissions S."/>
        </authorList>
    </citation>
    <scope>NUCLEOTIDE SEQUENCE [LARGE SCALE GENOMIC DNA]</scope>
    <source>
        <strain evidence="6">DSM 21424</strain>
    </source>
</reference>
<dbReference type="Gene3D" id="3.30.910.20">
    <property type="entry name" value="Skp domain"/>
    <property type="match status" value="1"/>
</dbReference>
<feature type="chain" id="PRO_5011517580" evidence="4">
    <location>
        <begin position="23"/>
        <end position="207"/>
    </location>
</feature>
<evidence type="ECO:0000256" key="4">
    <source>
        <dbReference type="SAM" id="SignalP"/>
    </source>
</evidence>
<protein>
    <submittedName>
        <fullName evidence="5">Chaperone for outer membrane proteins, Skp family</fullName>
    </submittedName>
</protein>
<keyword evidence="3" id="KW-0175">Coiled coil</keyword>
<dbReference type="GO" id="GO:0050821">
    <property type="term" value="P:protein stabilization"/>
    <property type="evidence" value="ECO:0007669"/>
    <property type="project" value="TreeGrafter"/>
</dbReference>
<dbReference type="SMART" id="SM00935">
    <property type="entry name" value="OmpH"/>
    <property type="match status" value="1"/>
</dbReference>
<dbReference type="InterPro" id="IPR024930">
    <property type="entry name" value="Skp_dom_sf"/>
</dbReference>
<comment type="similarity">
    <text evidence="1">Belongs to the Skp family.</text>
</comment>
<evidence type="ECO:0000256" key="3">
    <source>
        <dbReference type="SAM" id="Coils"/>
    </source>
</evidence>
<feature type="coiled-coil region" evidence="3">
    <location>
        <begin position="66"/>
        <end position="93"/>
    </location>
</feature>
<dbReference type="GO" id="GO:0051082">
    <property type="term" value="F:unfolded protein binding"/>
    <property type="evidence" value="ECO:0007669"/>
    <property type="project" value="InterPro"/>
</dbReference>
<sequence length="207" mass="22089">MRRAALALLGLCLALSAGPAMAQRVADARPVADTQAAPAPAPAVSAVLVIDTERLFAETRFGQRIARELQQDSEALAEENRALEAELTAEEQSLTERRADMTPEAFRAEAEAFDAKVQQIRRERDARERALQQEIAQSRERFLAAAGPTLGEVMIARGASVMLDRRAVFLSTGAVDATDAAIAALDAAVGDGAEIEDAPRGEDPAPR</sequence>
<proteinExistence type="inferred from homology"/>
<dbReference type="EMBL" id="FNAT01000001">
    <property type="protein sequence ID" value="SDE10272.1"/>
    <property type="molecule type" value="Genomic_DNA"/>
</dbReference>
<dbReference type="SUPFAM" id="SSF111384">
    <property type="entry name" value="OmpH-like"/>
    <property type="match status" value="1"/>
</dbReference>
<dbReference type="PANTHER" id="PTHR35089:SF1">
    <property type="entry name" value="CHAPERONE PROTEIN SKP"/>
    <property type="match status" value="1"/>
</dbReference>
<evidence type="ECO:0000256" key="2">
    <source>
        <dbReference type="ARBA" id="ARBA00022729"/>
    </source>
</evidence>
<dbReference type="STRING" id="521013.SAMN04488567_0828"/>
<name>A0A1G7A634_9RHOB</name>
<dbReference type="Pfam" id="PF03938">
    <property type="entry name" value="OmpH"/>
    <property type="match status" value="1"/>
</dbReference>
<dbReference type="OrthoDB" id="7868372at2"/>
<organism evidence="5 6">
    <name type="scientific">Limimaricola pyoseonensis</name>
    <dbReference type="NCBI Taxonomy" id="521013"/>
    <lineage>
        <taxon>Bacteria</taxon>
        <taxon>Pseudomonadati</taxon>
        <taxon>Pseudomonadota</taxon>
        <taxon>Alphaproteobacteria</taxon>
        <taxon>Rhodobacterales</taxon>
        <taxon>Paracoccaceae</taxon>
        <taxon>Limimaricola</taxon>
    </lineage>
</organism>
<dbReference type="GO" id="GO:0005829">
    <property type="term" value="C:cytosol"/>
    <property type="evidence" value="ECO:0007669"/>
    <property type="project" value="TreeGrafter"/>
</dbReference>
<evidence type="ECO:0000313" key="5">
    <source>
        <dbReference type="EMBL" id="SDE10272.1"/>
    </source>
</evidence>
<feature type="signal peptide" evidence="4">
    <location>
        <begin position="1"/>
        <end position="22"/>
    </location>
</feature>
<dbReference type="AlphaFoldDB" id="A0A1G7A634"/>
<dbReference type="Proteomes" id="UP000198922">
    <property type="component" value="Unassembled WGS sequence"/>
</dbReference>
<evidence type="ECO:0000256" key="1">
    <source>
        <dbReference type="ARBA" id="ARBA00009091"/>
    </source>
</evidence>
<dbReference type="RefSeq" id="WP_090109530.1">
    <property type="nucleotide sequence ID" value="NZ_FNAT01000001.1"/>
</dbReference>
<dbReference type="PANTHER" id="PTHR35089">
    <property type="entry name" value="CHAPERONE PROTEIN SKP"/>
    <property type="match status" value="1"/>
</dbReference>
<keyword evidence="6" id="KW-1185">Reference proteome</keyword>